<organism evidence="1 2">
    <name type="scientific">Pyrodictium delaneyi</name>
    <dbReference type="NCBI Taxonomy" id="1273541"/>
    <lineage>
        <taxon>Archaea</taxon>
        <taxon>Thermoproteota</taxon>
        <taxon>Thermoprotei</taxon>
        <taxon>Desulfurococcales</taxon>
        <taxon>Pyrodictiaceae</taxon>
        <taxon>Pyrodictium</taxon>
    </lineage>
</organism>
<dbReference type="Proteomes" id="UP000600071">
    <property type="component" value="Unassembled WGS sequence"/>
</dbReference>
<dbReference type="AlphaFoldDB" id="A0A832ZUL9"/>
<proteinExistence type="predicted"/>
<protein>
    <submittedName>
        <fullName evidence="1">Uncharacterized protein</fullName>
    </submittedName>
</protein>
<dbReference type="EMBL" id="DQVR01000064">
    <property type="protein sequence ID" value="HIQ23990.1"/>
    <property type="molecule type" value="Genomic_DNA"/>
</dbReference>
<evidence type="ECO:0000313" key="2">
    <source>
        <dbReference type="Proteomes" id="UP000600071"/>
    </source>
</evidence>
<accession>A0A832ZUL9</accession>
<reference evidence="1" key="1">
    <citation type="journal article" date="2020" name="ISME J.">
        <title>Gammaproteobacteria mediating utilization of methyl-, sulfur- and petroleum organic compounds in deep ocean hydrothermal plumes.</title>
        <authorList>
            <person name="Zhou Z."/>
            <person name="Liu Y."/>
            <person name="Pan J."/>
            <person name="Cron B.R."/>
            <person name="Toner B.M."/>
            <person name="Anantharaman K."/>
            <person name="Breier J.A."/>
            <person name="Dick G.J."/>
            <person name="Li M."/>
        </authorList>
    </citation>
    <scope>NUCLEOTIDE SEQUENCE</scope>
    <source>
        <strain evidence="1">SZUA-1523</strain>
    </source>
</reference>
<sequence length="162" mass="17891">MLFRRRRQRISPRIKLLELTVATRYAVSRLGLLVARLKSSYERTGDPSLYQMLHNVLRLQAVLEVLSIRLETLANIGALSSEDLSIVKRTLLEVKQAYGMIAPGIASMLADLENMVSSIASVSGVELSVADDPVVGEHVRKILNEAEAVAEQRLAEIVEKPA</sequence>
<name>A0A832ZUL9_9CREN</name>
<evidence type="ECO:0000313" key="1">
    <source>
        <dbReference type="EMBL" id="HIQ23990.1"/>
    </source>
</evidence>
<gene>
    <name evidence="1" type="ORF">EYH50_02965</name>
</gene>
<comment type="caution">
    <text evidence="1">The sequence shown here is derived from an EMBL/GenBank/DDBJ whole genome shotgun (WGS) entry which is preliminary data.</text>
</comment>